<reference evidence="1 2" key="1">
    <citation type="submission" date="2016-10" db="EMBL/GenBank/DDBJ databases">
        <authorList>
            <person name="Varghese N."/>
            <person name="Submissions S."/>
        </authorList>
    </citation>
    <scope>NUCLEOTIDE SEQUENCE [LARGE SCALE GENOMIC DNA]</scope>
    <source>
        <strain evidence="1 2">Mar_2010_102</strain>
    </source>
</reference>
<dbReference type="AlphaFoldDB" id="A0A1H1RZG9"/>
<name>A0A1H1RZG9_9FLAO</name>
<protein>
    <submittedName>
        <fullName evidence="1">Predicted N-formylglutamate amidohydrolase</fullName>
    </submittedName>
</protein>
<organism evidence="1 2">
    <name type="scientific">Christiangramia echinicola</name>
    <dbReference type="NCBI Taxonomy" id="279359"/>
    <lineage>
        <taxon>Bacteria</taxon>
        <taxon>Pseudomonadati</taxon>
        <taxon>Bacteroidota</taxon>
        <taxon>Flavobacteriia</taxon>
        <taxon>Flavobacteriales</taxon>
        <taxon>Flavobacteriaceae</taxon>
        <taxon>Christiangramia</taxon>
    </lineage>
</organism>
<dbReference type="RefSeq" id="WP_089663620.1">
    <property type="nucleotide sequence ID" value="NZ_LT629745.1"/>
</dbReference>
<evidence type="ECO:0000313" key="2">
    <source>
        <dbReference type="Proteomes" id="UP000198858"/>
    </source>
</evidence>
<dbReference type="STRING" id="1250231.SAMN04488552_3084"/>
<accession>A0A1H1RZG9</accession>
<proteinExistence type="predicted"/>
<dbReference type="Pfam" id="PF05013">
    <property type="entry name" value="FGase"/>
    <property type="match status" value="1"/>
</dbReference>
<dbReference type="InterPro" id="IPR007709">
    <property type="entry name" value="N-FG_amidohydro"/>
</dbReference>
<dbReference type="EMBL" id="LT629745">
    <property type="protein sequence ID" value="SDS41130.1"/>
    <property type="molecule type" value="Genomic_DNA"/>
</dbReference>
<dbReference type="GO" id="GO:0016787">
    <property type="term" value="F:hydrolase activity"/>
    <property type="evidence" value="ECO:0007669"/>
    <property type="project" value="UniProtKB-KW"/>
</dbReference>
<keyword evidence="1" id="KW-0378">Hydrolase</keyword>
<dbReference type="Gene3D" id="3.40.630.40">
    <property type="entry name" value="Zn-dependent exopeptidases"/>
    <property type="match status" value="1"/>
</dbReference>
<gene>
    <name evidence="1" type="ORF">SAMN04488552_3084</name>
</gene>
<keyword evidence="2" id="KW-1185">Reference proteome</keyword>
<dbReference type="SUPFAM" id="SSF53187">
    <property type="entry name" value="Zn-dependent exopeptidases"/>
    <property type="match status" value="1"/>
</dbReference>
<dbReference type="Proteomes" id="UP000198858">
    <property type="component" value="Chromosome I"/>
</dbReference>
<sequence length="229" mass="27001">MKLVLTCEHAFPDIPEKYKQLFLKDINVLKTHEAYDPGAFDVFQKLKILGDVSHYQKIGRLLIESNRSEWHRSLFSRFSEILTVEQKKELLDTYYIPYRNEVIRSIKELIDAGDRVVHISIHSFTPVLYGKERNADIGLLYDSQSKDEKQFARKWKVLLLNNFPDLKVRFNYPYLGRSDGFTTSLRKLFPENYVGIELEMNQKWVSGNKLDDSLKHAIFRTIKELKEKP</sequence>
<evidence type="ECO:0000313" key="1">
    <source>
        <dbReference type="EMBL" id="SDS41130.1"/>
    </source>
</evidence>